<dbReference type="CDD" id="cd00082">
    <property type="entry name" value="HisKA"/>
    <property type="match status" value="1"/>
</dbReference>
<dbReference type="SUPFAM" id="SSF55785">
    <property type="entry name" value="PYP-like sensor domain (PAS domain)"/>
    <property type="match status" value="1"/>
</dbReference>
<dbReference type="Pfam" id="PF01627">
    <property type="entry name" value="Hpt"/>
    <property type="match status" value="1"/>
</dbReference>
<dbReference type="EMBL" id="CP016178">
    <property type="protein sequence ID" value="ANO34546.1"/>
    <property type="molecule type" value="Genomic_DNA"/>
</dbReference>
<keyword evidence="5" id="KW-0547">Nucleotide-binding</keyword>
<dbReference type="SUPFAM" id="SSF55874">
    <property type="entry name" value="ATPase domain of HSP90 chaperone/DNA topoisomerase II/histidine kinase"/>
    <property type="match status" value="1"/>
</dbReference>
<evidence type="ECO:0000256" key="1">
    <source>
        <dbReference type="ARBA" id="ARBA00000085"/>
    </source>
</evidence>
<dbReference type="InterPro" id="IPR004358">
    <property type="entry name" value="Sig_transdc_His_kin-like_C"/>
</dbReference>
<dbReference type="InterPro" id="IPR000014">
    <property type="entry name" value="PAS"/>
</dbReference>
<dbReference type="InterPro" id="IPR001789">
    <property type="entry name" value="Sig_transdc_resp-reg_receiver"/>
</dbReference>
<dbReference type="PRINTS" id="PR00344">
    <property type="entry name" value="BCTRLSENSOR"/>
</dbReference>
<dbReference type="Pfam" id="PF00072">
    <property type="entry name" value="Response_reg"/>
    <property type="match status" value="1"/>
</dbReference>
<keyword evidence="8" id="KW-0067">ATP-binding</keyword>
<dbReference type="CDD" id="cd18774">
    <property type="entry name" value="PDC2_HK_sensor"/>
    <property type="match status" value="1"/>
</dbReference>
<gene>
    <name evidence="19" type="ORF">A6E01_15200</name>
</gene>
<dbReference type="PANTHER" id="PTHR45339">
    <property type="entry name" value="HYBRID SIGNAL TRANSDUCTION HISTIDINE KINASE J"/>
    <property type="match status" value="1"/>
</dbReference>
<dbReference type="FunFam" id="1.10.287.130:FF:000002">
    <property type="entry name" value="Two-component osmosensing histidine kinase"/>
    <property type="match status" value="1"/>
</dbReference>
<dbReference type="InterPro" id="IPR036890">
    <property type="entry name" value="HATPase_C_sf"/>
</dbReference>
<dbReference type="InterPro" id="IPR008207">
    <property type="entry name" value="Sig_transdc_His_kin_Hpt_dom"/>
</dbReference>
<dbReference type="SMART" id="SM00073">
    <property type="entry name" value="HPT"/>
    <property type="match status" value="1"/>
</dbReference>
<dbReference type="SUPFAM" id="SSF47226">
    <property type="entry name" value="Histidine-containing phosphotransfer domain, HPT domain"/>
    <property type="match status" value="1"/>
</dbReference>
<dbReference type="InterPro" id="IPR003594">
    <property type="entry name" value="HATPase_dom"/>
</dbReference>
<reference evidence="19 20" key="1">
    <citation type="submission" date="2016-06" db="EMBL/GenBank/DDBJ databases">
        <title>Adaptive Radiation by Waves of Gene Transfer Leads to Fine-Scale Resource Partitioning in Marine Microbes.</title>
        <authorList>
            <person name="Hehemann J.-H."/>
            <person name="Arevalo P."/>
            <person name="Datta M.S."/>
            <person name="Yu X."/>
            <person name="Corzett C."/>
            <person name="Henschel A."/>
            <person name="Preheim S.P."/>
            <person name="Timberlake S."/>
            <person name="Alm E.J."/>
            <person name="Polz M.F."/>
        </authorList>
    </citation>
    <scope>NUCLEOTIDE SEQUENCE [LARGE SCALE GENOMIC DNA]</scope>
    <source>
        <strain evidence="19 20">FF50</strain>
    </source>
</reference>
<name>A0AAN0XXX0_9VIBR</name>
<evidence type="ECO:0000256" key="10">
    <source>
        <dbReference type="ARBA" id="ARBA00064003"/>
    </source>
</evidence>
<dbReference type="SUPFAM" id="SSF47384">
    <property type="entry name" value="Homodimeric domain of signal transducing histidine kinase"/>
    <property type="match status" value="1"/>
</dbReference>
<comment type="subunit">
    <text evidence="10">At low DSF concentrations, interacts with RpfF.</text>
</comment>
<dbReference type="PROSITE" id="PS50109">
    <property type="entry name" value="HIS_KIN"/>
    <property type="match status" value="1"/>
</dbReference>
<dbReference type="Gene3D" id="3.30.450.20">
    <property type="entry name" value="PAS domain"/>
    <property type="match status" value="2"/>
</dbReference>
<dbReference type="InterPro" id="IPR035965">
    <property type="entry name" value="PAS-like_dom_sf"/>
</dbReference>
<comment type="catalytic activity">
    <reaction evidence="1">
        <text>ATP + protein L-histidine = ADP + protein N-phospho-L-histidine.</text>
        <dbReference type="EC" id="2.7.13.3"/>
    </reaction>
</comment>
<evidence type="ECO:0000259" key="16">
    <source>
        <dbReference type="PROSITE" id="PS50109"/>
    </source>
</evidence>
<feature type="chain" id="PRO_5043001221" description="Sensory/regulatory protein RpfC" evidence="15">
    <location>
        <begin position="32"/>
        <end position="1293"/>
    </location>
</feature>
<keyword evidence="14" id="KW-0812">Transmembrane</keyword>
<dbReference type="Pfam" id="PF02518">
    <property type="entry name" value="HATPase_c"/>
    <property type="match status" value="1"/>
</dbReference>
<keyword evidence="7" id="KW-0378">Hydrolase</keyword>
<protein>
    <recommendedName>
        <fullName evidence="11">Sensory/regulatory protein RpfC</fullName>
        <ecNumber evidence="2">2.7.13.3</ecNumber>
    </recommendedName>
</protein>
<dbReference type="InterPro" id="IPR036641">
    <property type="entry name" value="HPT_dom_sf"/>
</dbReference>
<feature type="transmembrane region" description="Helical" evidence="14">
    <location>
        <begin position="47"/>
        <end position="67"/>
    </location>
</feature>
<dbReference type="GO" id="GO:0016787">
    <property type="term" value="F:hydrolase activity"/>
    <property type="evidence" value="ECO:0007669"/>
    <property type="project" value="UniProtKB-KW"/>
</dbReference>
<keyword evidence="6" id="KW-0418">Kinase</keyword>
<accession>A0AAN0XXX0</accession>
<evidence type="ECO:0000256" key="11">
    <source>
        <dbReference type="ARBA" id="ARBA00068150"/>
    </source>
</evidence>
<keyword evidence="9" id="KW-0902">Two-component regulatory system</keyword>
<dbReference type="GO" id="GO:0000155">
    <property type="term" value="F:phosphorelay sensor kinase activity"/>
    <property type="evidence" value="ECO:0007669"/>
    <property type="project" value="InterPro"/>
</dbReference>
<dbReference type="SUPFAM" id="SSF52172">
    <property type="entry name" value="CheY-like"/>
    <property type="match status" value="1"/>
</dbReference>
<evidence type="ECO:0000313" key="20">
    <source>
        <dbReference type="Proteomes" id="UP000092018"/>
    </source>
</evidence>
<dbReference type="CDD" id="cd00130">
    <property type="entry name" value="PAS"/>
    <property type="match status" value="1"/>
</dbReference>
<evidence type="ECO:0000256" key="2">
    <source>
        <dbReference type="ARBA" id="ARBA00012438"/>
    </source>
</evidence>
<keyword evidence="3 13" id="KW-0597">Phosphoprotein</keyword>
<dbReference type="SMART" id="SM00387">
    <property type="entry name" value="HATPase_c"/>
    <property type="match status" value="1"/>
</dbReference>
<evidence type="ECO:0000256" key="8">
    <source>
        <dbReference type="ARBA" id="ARBA00022840"/>
    </source>
</evidence>
<dbReference type="Gene3D" id="1.20.120.160">
    <property type="entry name" value="HPT domain"/>
    <property type="match status" value="1"/>
</dbReference>
<dbReference type="CDD" id="cd16922">
    <property type="entry name" value="HATPase_EvgS-ArcB-TorS-like"/>
    <property type="match status" value="1"/>
</dbReference>
<dbReference type="Pfam" id="PF00512">
    <property type="entry name" value="HisKA"/>
    <property type="match status" value="1"/>
</dbReference>
<dbReference type="PROSITE" id="PS50894">
    <property type="entry name" value="HPT"/>
    <property type="match status" value="1"/>
</dbReference>
<keyword evidence="4" id="KW-0808">Transferase</keyword>
<dbReference type="InterPro" id="IPR003661">
    <property type="entry name" value="HisK_dim/P_dom"/>
</dbReference>
<dbReference type="InterPro" id="IPR005467">
    <property type="entry name" value="His_kinase_dom"/>
</dbReference>
<dbReference type="InterPro" id="IPR036097">
    <property type="entry name" value="HisK_dim/P_sf"/>
</dbReference>
<dbReference type="PROSITE" id="PS50110">
    <property type="entry name" value="RESPONSE_REGULATORY"/>
    <property type="match status" value="1"/>
</dbReference>
<evidence type="ECO:0000256" key="15">
    <source>
        <dbReference type="SAM" id="SignalP"/>
    </source>
</evidence>
<feature type="domain" description="HPt" evidence="18">
    <location>
        <begin position="1110"/>
        <end position="1205"/>
    </location>
</feature>
<dbReference type="KEGG" id="vbr:A6E01_15200"/>
<dbReference type="Gene3D" id="1.10.287.130">
    <property type="match status" value="1"/>
</dbReference>
<dbReference type="FunFam" id="3.30.565.10:FF:000010">
    <property type="entry name" value="Sensor histidine kinase RcsC"/>
    <property type="match status" value="1"/>
</dbReference>
<dbReference type="RefSeq" id="WP_065210615.1">
    <property type="nucleotide sequence ID" value="NZ_MCUG01000096.1"/>
</dbReference>
<evidence type="ECO:0000256" key="6">
    <source>
        <dbReference type="ARBA" id="ARBA00022777"/>
    </source>
</evidence>
<feature type="modified residue" description="Phosphohistidine" evidence="12">
    <location>
        <position position="1149"/>
    </location>
</feature>
<dbReference type="Proteomes" id="UP000092018">
    <property type="component" value="Chromosome 2"/>
</dbReference>
<feature type="domain" description="Histidine kinase" evidence="16">
    <location>
        <begin position="592"/>
        <end position="813"/>
    </location>
</feature>
<feature type="transmembrane region" description="Helical" evidence="14">
    <location>
        <begin position="402"/>
        <end position="423"/>
    </location>
</feature>
<evidence type="ECO:0000256" key="13">
    <source>
        <dbReference type="PROSITE-ProRule" id="PRU00169"/>
    </source>
</evidence>
<evidence type="ECO:0000259" key="17">
    <source>
        <dbReference type="PROSITE" id="PS50110"/>
    </source>
</evidence>
<dbReference type="CDD" id="cd00088">
    <property type="entry name" value="HPT"/>
    <property type="match status" value="1"/>
</dbReference>
<dbReference type="SMART" id="SM00448">
    <property type="entry name" value="REC"/>
    <property type="match status" value="1"/>
</dbReference>
<dbReference type="Gene3D" id="3.40.50.2300">
    <property type="match status" value="1"/>
</dbReference>
<evidence type="ECO:0000256" key="9">
    <source>
        <dbReference type="ARBA" id="ARBA00023012"/>
    </source>
</evidence>
<feature type="domain" description="Response regulatory" evidence="17">
    <location>
        <begin position="961"/>
        <end position="1075"/>
    </location>
</feature>
<evidence type="ECO:0000256" key="14">
    <source>
        <dbReference type="SAM" id="Phobius"/>
    </source>
</evidence>
<evidence type="ECO:0000256" key="3">
    <source>
        <dbReference type="ARBA" id="ARBA00022553"/>
    </source>
</evidence>
<proteinExistence type="predicted"/>
<keyword evidence="14" id="KW-1133">Transmembrane helix</keyword>
<keyword evidence="14" id="KW-0472">Membrane</keyword>
<sequence>MKGLIGRFLCKVFTHSVPLFGGLLLSASVHANSLTGSTISNPTINPVVEIGLGILLITMVLLVLSIFIRIFRKKYESFFSQRKSKRFFAVFVLSVCTTMVLGIVVVLQTEKANTLNSYNGRLDLAQNGIEIILQEWLGEKSTNIKLLIDEDFIVLAQLLDDISSLDFPADEKAEIILNSPIQKRIRRHVKSRISLTSTAGFTIIGQSNLNLASTNDEYVGRKSELESTSAKYLNRAWQGEVVLLPPIRSDEASQDVSDNDKASSMFLLYPIKDENQGIFAIFSLKIDPSKGFTRNFRAAKIGQTGRVFGVDSKGYIISNSRSQSSTTKYDEILSKKVSATLLSTISNLKSNPEVNDANFENLVTLQNQEMLTSVRWLPQYGFAIVAEITLNEVFSVYRTTRFVLIAFLLISIGLIISVSVFLLKVGTRSYEIMNKSNAELEEQINLRTQELNNKQQELMQILESSPIAVAIIQESRPAYTNPRALELFKISKQEINSYDVSKIYSSPDDRTKVYEELVAKGAVIDKEMELCKQNGERFTGRVSYYRTHFNDKEAVLFWAYDVSDMIELTTMLEQSREQEKQANQSKSQFLANMSHEIRTPMNAIIGMTHLALTRNQDPTVARYLNKVEQSSSTLLNLINDILDLSKIEAGKLELDQQSFSLEQCMRRLADICTIKATEKSIRLYFEIDFNVERHLISDDTRLFQILLNLTGNAIKFTQAGSVVVKVQLLESFDNQQQLRFSVVDSGIGISEEQKSRLFQSFHQADASTTRNFGGTGLGLSISKQLVEKMGGSLQLESKLDVGSTFYFDVALGIDLAHKGQWQETIKQHSDYHLWIQSENTLSNQLIQSAFSALSTKVSFFDTIQEIEHGIDEKERNTLLTVDKACAENIHDLKQFANRLNLNVVVSTDQDTRVEEFLNAGWRCVSNPSLPDEIYDAVFEISAFHEPRLEKERSKLIFPNARILLVEDNDINQELAVGILEPFEVSIDIAINGQQAIDKAKGNEYDLVLMDIQMPVMDGYQATSILKESGYPTPIVAMTANVMDEDIQRAKDAGFDDHIGKPIDLDKLQSVLSRYLDSQTVKHDDSALSLSVANASEQFDANLGLGTVNGNQKLYTKLLSKFLDSAPEQLSAMSHSIESATYSAVEITAHTLKGLAASLGMPSVSTIAGAIDAHLQSQSIDPDYLRQQATLLEAELAETTELARGYLDSTKATTENAVDIPSGDVVLKKDIQDQLLDLLNAIEAYEFEAQGILESLLAMSLDSTTRQQLKAVKQAMSNFDYEDAAKLLKDLIKE</sequence>
<evidence type="ECO:0000259" key="18">
    <source>
        <dbReference type="PROSITE" id="PS50894"/>
    </source>
</evidence>
<evidence type="ECO:0000256" key="7">
    <source>
        <dbReference type="ARBA" id="ARBA00022801"/>
    </source>
</evidence>
<evidence type="ECO:0000256" key="4">
    <source>
        <dbReference type="ARBA" id="ARBA00022679"/>
    </source>
</evidence>
<dbReference type="PANTHER" id="PTHR45339:SF5">
    <property type="entry name" value="HISTIDINE KINASE"/>
    <property type="match status" value="1"/>
</dbReference>
<dbReference type="GO" id="GO:0005886">
    <property type="term" value="C:plasma membrane"/>
    <property type="evidence" value="ECO:0007669"/>
    <property type="project" value="UniProtKB-SubCell"/>
</dbReference>
<feature type="signal peptide" evidence="15">
    <location>
        <begin position="1"/>
        <end position="31"/>
    </location>
</feature>
<evidence type="ECO:0000256" key="12">
    <source>
        <dbReference type="PROSITE-ProRule" id="PRU00110"/>
    </source>
</evidence>
<dbReference type="SMART" id="SM00388">
    <property type="entry name" value="HisKA"/>
    <property type="match status" value="1"/>
</dbReference>
<feature type="transmembrane region" description="Helical" evidence="14">
    <location>
        <begin position="87"/>
        <end position="107"/>
    </location>
</feature>
<evidence type="ECO:0000256" key="5">
    <source>
        <dbReference type="ARBA" id="ARBA00022741"/>
    </source>
</evidence>
<dbReference type="GO" id="GO:0005524">
    <property type="term" value="F:ATP binding"/>
    <property type="evidence" value="ECO:0007669"/>
    <property type="project" value="UniProtKB-KW"/>
</dbReference>
<keyword evidence="15" id="KW-0732">Signal</keyword>
<feature type="modified residue" description="4-aspartylphosphate" evidence="13">
    <location>
        <position position="1010"/>
    </location>
</feature>
<dbReference type="Gene3D" id="3.30.565.10">
    <property type="entry name" value="Histidine kinase-like ATPase, C-terminal domain"/>
    <property type="match status" value="1"/>
</dbReference>
<dbReference type="EC" id="2.7.13.3" evidence="2"/>
<dbReference type="CDD" id="cd17546">
    <property type="entry name" value="REC_hyHK_CKI1_RcsC-like"/>
    <property type="match status" value="1"/>
</dbReference>
<dbReference type="InterPro" id="IPR011006">
    <property type="entry name" value="CheY-like_superfamily"/>
</dbReference>
<organism evidence="19 20">
    <name type="scientific">Vibrio breoganii</name>
    <dbReference type="NCBI Taxonomy" id="553239"/>
    <lineage>
        <taxon>Bacteria</taxon>
        <taxon>Pseudomonadati</taxon>
        <taxon>Pseudomonadota</taxon>
        <taxon>Gammaproteobacteria</taxon>
        <taxon>Vibrionales</taxon>
        <taxon>Vibrionaceae</taxon>
        <taxon>Vibrio</taxon>
    </lineage>
</organism>
<evidence type="ECO:0000313" key="19">
    <source>
        <dbReference type="EMBL" id="ANO34546.1"/>
    </source>
</evidence>